<dbReference type="EMBL" id="LLZG01000131">
    <property type="protein sequence ID" value="KUL37018.1"/>
    <property type="molecule type" value="Genomic_DNA"/>
</dbReference>
<gene>
    <name evidence="1" type="ORF">ADL12_18590</name>
</gene>
<evidence type="ECO:0000313" key="1">
    <source>
        <dbReference type="EMBL" id="KUL37018.1"/>
    </source>
</evidence>
<proteinExistence type="predicted"/>
<reference evidence="2" key="1">
    <citation type="submission" date="2015-10" db="EMBL/GenBank/DDBJ databases">
        <authorList>
            <person name="Ju K.-S."/>
            <person name="Doroghazi J.R."/>
            <person name="Metcalf W.W."/>
        </authorList>
    </citation>
    <scope>NUCLEOTIDE SEQUENCE [LARGE SCALE GENOMIC DNA]</scope>
    <source>
        <strain evidence="2">NRRL 3151</strain>
    </source>
</reference>
<name>A0A0X3UWZ3_9ACTN</name>
<accession>A0A0X3UWZ3</accession>
<organism evidence="1 2">
    <name type="scientific">Streptomyces regalis</name>
    <dbReference type="NCBI Taxonomy" id="68262"/>
    <lineage>
        <taxon>Bacteria</taxon>
        <taxon>Bacillati</taxon>
        <taxon>Actinomycetota</taxon>
        <taxon>Actinomycetes</taxon>
        <taxon>Kitasatosporales</taxon>
        <taxon>Streptomycetaceae</taxon>
        <taxon>Streptomyces</taxon>
    </lineage>
</organism>
<dbReference type="CDD" id="cd00161">
    <property type="entry name" value="beta-trefoil_Ricin-like"/>
    <property type="match status" value="1"/>
</dbReference>
<protein>
    <submittedName>
        <fullName evidence="1">Uncharacterized protein</fullName>
    </submittedName>
</protein>
<dbReference type="AlphaFoldDB" id="A0A0X3UWZ3"/>
<evidence type="ECO:0000313" key="2">
    <source>
        <dbReference type="Proteomes" id="UP000053923"/>
    </source>
</evidence>
<keyword evidence="2" id="KW-1185">Reference proteome</keyword>
<dbReference type="Proteomes" id="UP000053923">
    <property type="component" value="Unassembled WGS sequence"/>
</dbReference>
<comment type="caution">
    <text evidence="1">The sequence shown here is derived from an EMBL/GenBank/DDBJ whole genome shotgun (WGS) entry which is preliminary data.</text>
</comment>
<sequence>MSDPDVVGASSSAGAKVIQWPCTGAARHTVAPVRSGLLLTIASTSDRSLVVHGREPTIAYADEVMDALAA</sequence>